<evidence type="ECO:0000256" key="2">
    <source>
        <dbReference type="ARBA" id="ARBA00022737"/>
    </source>
</evidence>
<accession>A0A7D9H1F0</accession>
<dbReference type="AlphaFoldDB" id="A0A7D9H1F0"/>
<evidence type="ECO:0000256" key="1">
    <source>
        <dbReference type="ARBA" id="ARBA00022574"/>
    </source>
</evidence>
<dbReference type="Gene3D" id="2.130.10.10">
    <property type="entry name" value="YVTN repeat-like/Quinoprotein amine dehydrogenase"/>
    <property type="match status" value="1"/>
</dbReference>
<dbReference type="Proteomes" id="UP000478008">
    <property type="component" value="Unassembled WGS sequence"/>
</dbReference>
<dbReference type="PANTHER" id="PTHR14107">
    <property type="entry name" value="WD REPEAT PROTEIN"/>
    <property type="match status" value="1"/>
</dbReference>
<feature type="compositionally biased region" description="Polar residues" evidence="3">
    <location>
        <begin position="595"/>
        <end position="608"/>
    </location>
</feature>
<keyword evidence="2" id="KW-0677">Repeat</keyword>
<dbReference type="InterPro" id="IPR036322">
    <property type="entry name" value="WD40_repeat_dom_sf"/>
</dbReference>
<feature type="region of interest" description="Disordered" evidence="3">
    <location>
        <begin position="583"/>
        <end position="608"/>
    </location>
</feature>
<dbReference type="GO" id="GO:0005634">
    <property type="term" value="C:nucleus"/>
    <property type="evidence" value="ECO:0007669"/>
    <property type="project" value="TreeGrafter"/>
</dbReference>
<reference evidence="4 5" key="1">
    <citation type="submission" date="2019-07" db="EMBL/GenBank/DDBJ databases">
        <authorList>
            <person name="Friedrich A."/>
            <person name="Schacherer J."/>
        </authorList>
    </citation>
    <scope>NUCLEOTIDE SEQUENCE [LARGE SCALE GENOMIC DNA]</scope>
</reference>
<proteinExistence type="predicted"/>
<name>A0A7D9H1F0_DEKBR</name>
<dbReference type="InterPro" id="IPR051362">
    <property type="entry name" value="WD_repeat_creC_regulators"/>
</dbReference>
<keyword evidence="1" id="KW-0853">WD repeat</keyword>
<dbReference type="GO" id="GO:0045013">
    <property type="term" value="P:carbon catabolite repression of transcription"/>
    <property type="evidence" value="ECO:0007669"/>
    <property type="project" value="TreeGrafter"/>
</dbReference>
<dbReference type="GO" id="GO:0032153">
    <property type="term" value="C:cell division site"/>
    <property type="evidence" value="ECO:0007669"/>
    <property type="project" value="TreeGrafter"/>
</dbReference>
<dbReference type="InterPro" id="IPR001680">
    <property type="entry name" value="WD40_rpt"/>
</dbReference>
<organism evidence="4 5">
    <name type="scientific">Dekkera bruxellensis</name>
    <name type="common">Brettanomyces custersii</name>
    <dbReference type="NCBI Taxonomy" id="5007"/>
    <lineage>
        <taxon>Eukaryota</taxon>
        <taxon>Fungi</taxon>
        <taxon>Dikarya</taxon>
        <taxon>Ascomycota</taxon>
        <taxon>Saccharomycotina</taxon>
        <taxon>Pichiomycetes</taxon>
        <taxon>Pichiales</taxon>
        <taxon>Pichiaceae</taxon>
        <taxon>Brettanomyces</taxon>
    </lineage>
</organism>
<sequence>MYLPADTSRYARQTPLQFNQMINGSIFPVQVTDPNCIFHLDESEFQFDLLDSTFKPDITLRISRTPLLTTDPQTYATMSRFVEYNLRRYHSTLGNANQNQLSKPLKHPPEFVGPHFDNRTEVLPMGCMVNPLIADPFKPVHLTPGCLTAIVDYTIVDQWQRRREAERSTSVSGDSIHRNSSVSTGLGEKLFANFKSSRPTGRKFMDHTLKPPRTNLARSGSSFLERVSSVDGFSKKLANATKLLIGCHGRAINMVILDDNPKKIAVDPPALKVILGYSCMSCIDTFPYTMSNGEKNLDVLIGFTSGDLLWLNPIRQRYTRWNKNGRLKSCPVVSVEWSKCGSFAIAGFADGDMMIFDRDLEDDENYGHKEKVPVSKARYMRTYRSLRLSNNASADPGERETKESRHNPIAHYKFSKKAIIDITTHPYYHNIVAMACDDGYLRIFDLLKEQLTDIQESYYSGFLSVSFSDDGKYLFAGGEDDLASIYEFQGVNLFSPATSGLIKQVARMEGSKSWIRDISIDSHGSQSGILYRVGCVGDGGAIHFFEFQPRQIPVIKKALKKPRALAASSPPVRNIRGNLSSALAAKRSPGGGTTGRVSQALQNRDSSQLPLKGSSFRKVLSGKHSNNRDSISSIASTNTKYRSSIINIMSHGSNTSLQQLRFQQQQQQETSFDDKYVKDNTIFADYQLPCLKTNTGASEPEYHKTLRMKECPKIFPICEKDVDLGRMYSLYFEKDFVWAFLATGDLIRWRRP</sequence>
<dbReference type="GO" id="GO:0051286">
    <property type="term" value="C:cell tip"/>
    <property type="evidence" value="ECO:0007669"/>
    <property type="project" value="TreeGrafter"/>
</dbReference>
<protein>
    <submittedName>
        <fullName evidence="4">DEBR0S4_11958g1_1</fullName>
    </submittedName>
</protein>
<evidence type="ECO:0000313" key="5">
    <source>
        <dbReference type="Proteomes" id="UP000478008"/>
    </source>
</evidence>
<dbReference type="PANTHER" id="PTHR14107:SF16">
    <property type="entry name" value="AT02583P"/>
    <property type="match status" value="1"/>
</dbReference>
<dbReference type="Pfam" id="PF00400">
    <property type="entry name" value="WD40"/>
    <property type="match status" value="1"/>
</dbReference>
<keyword evidence="5" id="KW-1185">Reference proteome</keyword>
<evidence type="ECO:0000313" key="4">
    <source>
        <dbReference type="EMBL" id="VUG19160.1"/>
    </source>
</evidence>
<dbReference type="SMART" id="SM00320">
    <property type="entry name" value="WD40"/>
    <property type="match status" value="4"/>
</dbReference>
<dbReference type="SUPFAM" id="SSF50978">
    <property type="entry name" value="WD40 repeat-like"/>
    <property type="match status" value="1"/>
</dbReference>
<dbReference type="EMBL" id="CABFWN010000004">
    <property type="protein sequence ID" value="VUG19160.1"/>
    <property type="molecule type" value="Genomic_DNA"/>
</dbReference>
<dbReference type="InterPro" id="IPR015943">
    <property type="entry name" value="WD40/YVTN_repeat-like_dom_sf"/>
</dbReference>
<gene>
    <name evidence="4" type="ORF">DEBR0S4_11958G</name>
</gene>
<evidence type="ECO:0000256" key="3">
    <source>
        <dbReference type="SAM" id="MobiDB-lite"/>
    </source>
</evidence>